<feature type="compositionally biased region" description="Polar residues" evidence="5">
    <location>
        <begin position="337"/>
        <end position="347"/>
    </location>
</feature>
<dbReference type="Gene3D" id="6.20.400.10">
    <property type="match status" value="1"/>
</dbReference>
<dbReference type="GO" id="GO:0003729">
    <property type="term" value="F:mRNA binding"/>
    <property type="evidence" value="ECO:0007669"/>
    <property type="project" value="TreeGrafter"/>
</dbReference>
<protein>
    <submittedName>
        <fullName evidence="7">WGS project CCBQ000000000 data, contig 00015</fullName>
    </submittedName>
</protein>
<dbReference type="GO" id="GO:0002181">
    <property type="term" value="P:cytoplasmic translation"/>
    <property type="evidence" value="ECO:0007669"/>
    <property type="project" value="TreeGrafter"/>
</dbReference>
<reference evidence="7 8" key="1">
    <citation type="submission" date="2014-03" db="EMBL/GenBank/DDBJ databases">
        <title>The genome of Kluyveromyces dobzhanskii.</title>
        <authorList>
            <person name="Nystedt B."/>
            <person name="Astrom S."/>
        </authorList>
    </citation>
    <scope>NUCLEOTIDE SEQUENCE [LARGE SCALE GENOMIC DNA]</scope>
    <source>
        <strain evidence="7 8">CBS 2104</strain>
    </source>
</reference>
<dbReference type="OrthoDB" id="278280at2759"/>
<feature type="domain" description="C3H1-type" evidence="6">
    <location>
        <begin position="157"/>
        <end position="195"/>
    </location>
</feature>
<dbReference type="InterPro" id="IPR000571">
    <property type="entry name" value="Znf_CCCH"/>
</dbReference>
<feature type="zinc finger region" description="C3H1-type" evidence="4">
    <location>
        <begin position="157"/>
        <end position="195"/>
    </location>
</feature>
<keyword evidence="3 4" id="KW-0862">Zinc</keyword>
<proteinExistence type="predicted"/>
<feature type="zinc finger region" description="C3H1-type" evidence="4">
    <location>
        <begin position="86"/>
        <end position="113"/>
    </location>
</feature>
<dbReference type="Gene3D" id="4.10.1000.10">
    <property type="entry name" value="Zinc finger, CCCH-type"/>
    <property type="match status" value="1"/>
</dbReference>
<dbReference type="AlphaFoldDB" id="A0A0A8LB86"/>
<dbReference type="PANTHER" id="PTHR12681">
    <property type="entry name" value="ZINC FINGER-CONTAINING PROTEIN P48ZNF"/>
    <property type="match status" value="1"/>
</dbReference>
<evidence type="ECO:0000256" key="5">
    <source>
        <dbReference type="SAM" id="MobiDB-lite"/>
    </source>
</evidence>
<dbReference type="GO" id="GO:0008270">
    <property type="term" value="F:zinc ion binding"/>
    <property type="evidence" value="ECO:0007669"/>
    <property type="project" value="UniProtKB-KW"/>
</dbReference>
<evidence type="ECO:0000256" key="3">
    <source>
        <dbReference type="ARBA" id="ARBA00022833"/>
    </source>
</evidence>
<feature type="region of interest" description="Disordered" evidence="5">
    <location>
        <begin position="1"/>
        <end position="52"/>
    </location>
</feature>
<keyword evidence="8" id="KW-1185">Reference proteome</keyword>
<dbReference type="PANTHER" id="PTHR12681:SF0">
    <property type="entry name" value="ZINC FINGER CCCH DOMAIN-CONTAINING PROTEIN 15"/>
    <property type="match status" value="1"/>
</dbReference>
<dbReference type="Pfam" id="PF00642">
    <property type="entry name" value="zf-CCCH"/>
    <property type="match status" value="1"/>
</dbReference>
<feature type="domain" description="C3H1-type" evidence="6">
    <location>
        <begin position="86"/>
        <end position="113"/>
    </location>
</feature>
<evidence type="ECO:0000313" key="8">
    <source>
        <dbReference type="Proteomes" id="UP000031516"/>
    </source>
</evidence>
<dbReference type="Proteomes" id="UP000031516">
    <property type="component" value="Unassembled WGS sequence"/>
</dbReference>
<evidence type="ECO:0000313" key="7">
    <source>
        <dbReference type="EMBL" id="CDO95450.1"/>
    </source>
</evidence>
<name>A0A0A8LB86_9SACH</name>
<evidence type="ECO:0000256" key="2">
    <source>
        <dbReference type="ARBA" id="ARBA00022771"/>
    </source>
</evidence>
<evidence type="ECO:0000259" key="6">
    <source>
        <dbReference type="PROSITE" id="PS50103"/>
    </source>
</evidence>
<feature type="region of interest" description="Disordered" evidence="5">
    <location>
        <begin position="315"/>
        <end position="347"/>
    </location>
</feature>
<accession>A0A0A8LB86</accession>
<dbReference type="InterPro" id="IPR032378">
    <property type="entry name" value="ZC3H15/TMA46_C"/>
</dbReference>
<keyword evidence="1 4" id="KW-0479">Metal-binding</keyword>
<organism evidence="7 8">
    <name type="scientific">Kluyveromyces dobzhanskii CBS 2104</name>
    <dbReference type="NCBI Taxonomy" id="1427455"/>
    <lineage>
        <taxon>Eukaryota</taxon>
        <taxon>Fungi</taxon>
        <taxon>Dikarya</taxon>
        <taxon>Ascomycota</taxon>
        <taxon>Saccharomycotina</taxon>
        <taxon>Saccharomycetes</taxon>
        <taxon>Saccharomycetales</taxon>
        <taxon>Saccharomycetaceae</taxon>
        <taxon>Kluyveromyces</taxon>
    </lineage>
</organism>
<evidence type="ECO:0000256" key="4">
    <source>
        <dbReference type="PROSITE-ProRule" id="PRU00723"/>
    </source>
</evidence>
<keyword evidence="2 4" id="KW-0863">Zinc-finger</keyword>
<dbReference type="GO" id="GO:0005829">
    <property type="term" value="C:cytosol"/>
    <property type="evidence" value="ECO:0007669"/>
    <property type="project" value="TreeGrafter"/>
</dbReference>
<dbReference type="SMART" id="SM00356">
    <property type="entry name" value="ZnF_C3H1"/>
    <property type="match status" value="2"/>
</dbReference>
<dbReference type="EMBL" id="CCBQ010000045">
    <property type="protein sequence ID" value="CDO95450.1"/>
    <property type="molecule type" value="Genomic_DNA"/>
</dbReference>
<comment type="caution">
    <text evidence="7">The sequence shown here is derived from an EMBL/GenBank/DDBJ whole genome shotgun (WGS) entry which is preliminary data.</text>
</comment>
<dbReference type="PROSITE" id="PS50103">
    <property type="entry name" value="ZF_C3H1"/>
    <property type="match status" value="2"/>
</dbReference>
<evidence type="ECO:0000256" key="1">
    <source>
        <dbReference type="ARBA" id="ARBA00022723"/>
    </source>
</evidence>
<gene>
    <name evidence="7" type="ORF">KLDO_g3690</name>
</gene>
<sequence length="347" mass="39964">MPPKKKQQQQPVKKKDNVDKTFGMKNKNKSTKVQKFIQHVNSQHDPSKDELKRKKLEEKKMKEAAEAERKALFNPVLDQRVKAGVDPKTVLCALFKIGNCNKGIRCKFSHDINVGRRVEKRDLYQDTRSEKEADTMDNWDEEKLRSVISSKHGNPKTTTDKVCKFFIEAVENGKYGWFWICPNGGDKCMYRHSLPEGFVLKTKEQKRLEREALDKKPKITLEEFIETERERLDRGHLTPITMANFAEWKKNHRIERLNLEKENGLKRKPSGREVVLKKYTENTKFDVTDESDELNGSAWDLTEFTAALKEVDNTDSSGIKDYGDGSNPTFDIPGKAENSSHTATLTA</sequence>
<dbReference type="Pfam" id="PF16543">
    <property type="entry name" value="DFRP_C"/>
    <property type="match status" value="1"/>
</dbReference>